<dbReference type="EMBL" id="KZ857403">
    <property type="protein sequence ID" value="RDX49686.1"/>
    <property type="molecule type" value="Genomic_DNA"/>
</dbReference>
<feature type="transmembrane region" description="Helical" evidence="2">
    <location>
        <begin position="243"/>
        <end position="267"/>
    </location>
</feature>
<feature type="domain" description="DUF6535" evidence="3">
    <location>
        <begin position="84"/>
        <end position="268"/>
    </location>
</feature>
<evidence type="ECO:0000256" key="2">
    <source>
        <dbReference type="SAM" id="Phobius"/>
    </source>
</evidence>
<gene>
    <name evidence="4" type="ORF">OH76DRAFT_506518</name>
</gene>
<feature type="transmembrane region" description="Helical" evidence="2">
    <location>
        <begin position="273"/>
        <end position="294"/>
    </location>
</feature>
<keyword evidence="2" id="KW-1133">Transmembrane helix</keyword>
<keyword evidence="2" id="KW-0472">Membrane</keyword>
<keyword evidence="2" id="KW-0812">Transmembrane</keyword>
<accession>A0A371DAY3</accession>
<reference evidence="4 5" key="1">
    <citation type="journal article" date="2018" name="Biotechnol. Biofuels">
        <title>Integrative visual omics of the white-rot fungus Polyporus brumalis exposes the biotechnological potential of its oxidative enzymes for delignifying raw plant biomass.</title>
        <authorList>
            <person name="Miyauchi S."/>
            <person name="Rancon A."/>
            <person name="Drula E."/>
            <person name="Hage H."/>
            <person name="Chaduli D."/>
            <person name="Favel A."/>
            <person name="Grisel S."/>
            <person name="Henrissat B."/>
            <person name="Herpoel-Gimbert I."/>
            <person name="Ruiz-Duenas F.J."/>
            <person name="Chevret D."/>
            <person name="Hainaut M."/>
            <person name="Lin J."/>
            <person name="Wang M."/>
            <person name="Pangilinan J."/>
            <person name="Lipzen A."/>
            <person name="Lesage-Meessen L."/>
            <person name="Navarro D."/>
            <person name="Riley R."/>
            <person name="Grigoriev I.V."/>
            <person name="Zhou S."/>
            <person name="Raouche S."/>
            <person name="Rosso M.N."/>
        </authorList>
    </citation>
    <scope>NUCLEOTIDE SEQUENCE [LARGE SCALE GENOMIC DNA]</scope>
    <source>
        <strain evidence="4 5">BRFM 1820</strain>
    </source>
</reference>
<evidence type="ECO:0000313" key="4">
    <source>
        <dbReference type="EMBL" id="RDX49686.1"/>
    </source>
</evidence>
<dbReference type="InterPro" id="IPR045338">
    <property type="entry name" value="DUF6535"/>
</dbReference>
<evidence type="ECO:0000313" key="5">
    <source>
        <dbReference type="Proteomes" id="UP000256964"/>
    </source>
</evidence>
<sequence length="563" mass="62827">MPSGTAADTTDTSPATAATGESRQPDSSAGGGATNSGSAQPEAQVRQPQETQRERPKWETADTLEEYWDARKTLFTEEQRTDAWNETANIVKTYSDELVDRWNKEMDNLLIYAGLFSAIQTAFNVELYKRLTPDPDPDPVLVALERISAQLSGFAVNAAFVNSTQNRFVLGDAKTPAAPVWVVVLNALWFSSLISSLAAASIAIMVKQWLTEYQSGLSGTSRQTARLRQLRLNSLQRWRVKEIVSFLPVLLQIASGLFFAGLLILLWNLNRTVAIVGTFFVAILLAFSLGTIILPSIATHCSYLSPPSRLLFELTRPWRKALYLSRRQLSSRIASHYDLKLYRCSDFDLSRFRDFSRTYPRIYRLCKMLYPRDAASTLALRGMESALVSQHTETLDGEMVAKAYTTSMNTKVLDHAALCTTELTLNATRACFQKILSANIAHWGKDRHQVPMRSVHPGMWSGALIALMDVSSTDAAWSPSTLGAALDTAYVYFYPWSPQNQADAPAARLACVDFARIIRHYDHSTLPPDSLNLALHIYIDQLPITIMYNTEEMNLGNDVRQFG</sequence>
<dbReference type="AlphaFoldDB" id="A0A371DAY3"/>
<feature type="region of interest" description="Disordered" evidence="1">
    <location>
        <begin position="1"/>
        <end position="63"/>
    </location>
</feature>
<keyword evidence="5" id="KW-1185">Reference proteome</keyword>
<dbReference type="Pfam" id="PF20153">
    <property type="entry name" value="DUF6535"/>
    <property type="match status" value="1"/>
</dbReference>
<feature type="compositionally biased region" description="Basic and acidic residues" evidence="1">
    <location>
        <begin position="51"/>
        <end position="60"/>
    </location>
</feature>
<organism evidence="4 5">
    <name type="scientific">Lentinus brumalis</name>
    <dbReference type="NCBI Taxonomy" id="2498619"/>
    <lineage>
        <taxon>Eukaryota</taxon>
        <taxon>Fungi</taxon>
        <taxon>Dikarya</taxon>
        <taxon>Basidiomycota</taxon>
        <taxon>Agaricomycotina</taxon>
        <taxon>Agaricomycetes</taxon>
        <taxon>Polyporales</taxon>
        <taxon>Polyporaceae</taxon>
        <taxon>Lentinus</taxon>
    </lineage>
</organism>
<name>A0A371DAY3_9APHY</name>
<dbReference type="OrthoDB" id="2755647at2759"/>
<protein>
    <recommendedName>
        <fullName evidence="3">DUF6535 domain-containing protein</fullName>
    </recommendedName>
</protein>
<dbReference type="Proteomes" id="UP000256964">
    <property type="component" value="Unassembled WGS sequence"/>
</dbReference>
<feature type="compositionally biased region" description="Low complexity" evidence="1">
    <location>
        <begin position="1"/>
        <end position="20"/>
    </location>
</feature>
<proteinExistence type="predicted"/>
<feature type="transmembrane region" description="Helical" evidence="2">
    <location>
        <begin position="180"/>
        <end position="206"/>
    </location>
</feature>
<evidence type="ECO:0000256" key="1">
    <source>
        <dbReference type="SAM" id="MobiDB-lite"/>
    </source>
</evidence>
<evidence type="ECO:0000259" key="3">
    <source>
        <dbReference type="Pfam" id="PF20153"/>
    </source>
</evidence>